<name>F5YBI7_LEAAZ</name>
<dbReference type="Proteomes" id="UP000009222">
    <property type="component" value="Chromosome"/>
</dbReference>
<dbReference type="AlphaFoldDB" id="F5YBI7"/>
<reference evidence="2" key="1">
    <citation type="submission" date="2009-12" db="EMBL/GenBank/DDBJ databases">
        <title>Complete sequence of Treponema azotonutricium strain ZAS-9.</title>
        <authorList>
            <person name="Tetu S.G."/>
            <person name="Matson E."/>
            <person name="Ren Q."/>
            <person name="Seshadri R."/>
            <person name="Elbourne L."/>
            <person name="Hassan K.A."/>
            <person name="Durkin A."/>
            <person name="Radune D."/>
            <person name="Mohamoud Y."/>
            <person name="Shay R."/>
            <person name="Jin S."/>
            <person name="Zhang X."/>
            <person name="Lucey K."/>
            <person name="Ballor N.R."/>
            <person name="Ottesen E."/>
            <person name="Rosenthal R."/>
            <person name="Allen A."/>
            <person name="Leadbetter J.R."/>
            <person name="Paulsen I.T."/>
        </authorList>
    </citation>
    <scope>NUCLEOTIDE SEQUENCE [LARGE SCALE GENOMIC DNA]</scope>
    <source>
        <strain evidence="2">ATCC BAA-888 / DSM 13862 / ZAS-9</strain>
    </source>
</reference>
<proteinExistence type="predicted"/>
<organism evidence="1 2">
    <name type="scientific">Leadbettera azotonutricia (strain ATCC BAA-888 / DSM 13862 / ZAS-9)</name>
    <name type="common">Treponema azotonutricium</name>
    <dbReference type="NCBI Taxonomy" id="545695"/>
    <lineage>
        <taxon>Bacteria</taxon>
        <taxon>Pseudomonadati</taxon>
        <taxon>Spirochaetota</taxon>
        <taxon>Spirochaetia</taxon>
        <taxon>Spirochaetales</taxon>
        <taxon>Breznakiellaceae</taxon>
        <taxon>Leadbettera</taxon>
    </lineage>
</organism>
<sequence>MGTPKHPVQGRADEIALFIAALEKAGYIKKWEYDRYQISESSSLKKIIQFYELKIKTEKPQFLKVQDMDGFMKGRVYSAIGHRCNGAMRVYRCRERQRAAAGDKK</sequence>
<reference evidence="1 2" key="2">
    <citation type="journal article" date="2011" name="ISME J.">
        <title>RNA-seq reveals cooperative metabolic interactions between two termite-gut spirochete species in co-culture.</title>
        <authorList>
            <person name="Rosenthal A.Z."/>
            <person name="Matson E.G."/>
            <person name="Eldar A."/>
            <person name="Leadbetter J.R."/>
        </authorList>
    </citation>
    <scope>NUCLEOTIDE SEQUENCE [LARGE SCALE GENOMIC DNA]</scope>
    <source>
        <strain evidence="2">ATCC BAA-888 / DSM 13862 / ZAS-9</strain>
    </source>
</reference>
<dbReference type="RefSeq" id="WP_015711363.1">
    <property type="nucleotide sequence ID" value="NC_015577.1"/>
</dbReference>
<dbReference type="KEGG" id="taz:TREAZ_0596"/>
<accession>F5YBI7</accession>
<dbReference type="HOGENOM" id="CLU_2235382_0_0_12"/>
<dbReference type="STRING" id="545695.TREAZ_0596"/>
<evidence type="ECO:0000313" key="1">
    <source>
        <dbReference type="EMBL" id="AEF81632.1"/>
    </source>
</evidence>
<protein>
    <submittedName>
        <fullName evidence="1">Uncharacterized protein</fullName>
    </submittedName>
</protein>
<evidence type="ECO:0000313" key="2">
    <source>
        <dbReference type="Proteomes" id="UP000009222"/>
    </source>
</evidence>
<keyword evidence="2" id="KW-1185">Reference proteome</keyword>
<dbReference type="EMBL" id="CP001841">
    <property type="protein sequence ID" value="AEF81632.1"/>
    <property type="molecule type" value="Genomic_DNA"/>
</dbReference>
<dbReference type="InParanoid" id="F5YBI7"/>
<gene>
    <name evidence="1" type="ordered locus">TREAZ_0596</name>
</gene>